<gene>
    <name evidence="2" type="ORF">J2S59_002048</name>
</gene>
<dbReference type="Proteomes" id="UP001240447">
    <property type="component" value="Unassembled WGS sequence"/>
</dbReference>
<organism evidence="2 3">
    <name type="scientific">Nocardioides massiliensis</name>
    <dbReference type="NCBI Taxonomy" id="1325935"/>
    <lineage>
        <taxon>Bacteria</taxon>
        <taxon>Bacillati</taxon>
        <taxon>Actinomycetota</taxon>
        <taxon>Actinomycetes</taxon>
        <taxon>Propionibacteriales</taxon>
        <taxon>Nocardioidaceae</taxon>
        <taxon>Nocardioides</taxon>
    </lineage>
</organism>
<protein>
    <submittedName>
        <fullName evidence="2">Uncharacterized protein</fullName>
    </submittedName>
</protein>
<keyword evidence="1" id="KW-1133">Transmembrane helix</keyword>
<comment type="caution">
    <text evidence="2">The sequence shown here is derived from an EMBL/GenBank/DDBJ whole genome shotgun (WGS) entry which is preliminary data.</text>
</comment>
<reference evidence="2 3" key="1">
    <citation type="submission" date="2023-07" db="EMBL/GenBank/DDBJ databases">
        <title>Sequencing the genomes of 1000 actinobacteria strains.</title>
        <authorList>
            <person name="Klenk H.-P."/>
        </authorList>
    </citation>
    <scope>NUCLEOTIDE SEQUENCE [LARGE SCALE GENOMIC DNA]</scope>
    <source>
        <strain evidence="2 3">GD13</strain>
    </source>
</reference>
<proteinExistence type="predicted"/>
<keyword evidence="1" id="KW-0812">Transmembrane</keyword>
<accession>A0ABT9NPY3</accession>
<name>A0ABT9NPY3_9ACTN</name>
<dbReference type="RefSeq" id="WP_306825074.1">
    <property type="nucleotide sequence ID" value="NZ_JAUSQM010000001.1"/>
</dbReference>
<evidence type="ECO:0000313" key="2">
    <source>
        <dbReference type="EMBL" id="MDP9822239.1"/>
    </source>
</evidence>
<keyword evidence="3" id="KW-1185">Reference proteome</keyword>
<dbReference type="EMBL" id="JAUSQM010000001">
    <property type="protein sequence ID" value="MDP9822239.1"/>
    <property type="molecule type" value="Genomic_DNA"/>
</dbReference>
<keyword evidence="1" id="KW-0472">Membrane</keyword>
<evidence type="ECO:0000256" key="1">
    <source>
        <dbReference type="SAM" id="Phobius"/>
    </source>
</evidence>
<sequence length="384" mass="41225">MSNEDLLAQIQQALDETGVWVAPALRSAVDDADVATISTQLSTLDRPTFLVLHDLRDSDAFGGDPAELLTQLHDRSGIDGLYLSPQFFGGPERFIVDARGWSTEDDAREAIAVADVRHEEDGLVDDLGAYFVELATLMADGTAREAYEAEVVPTFGTHSSTSSPYDDEGVSDGLVGAGIGAALALVAVGVWWRRRARRKQVLHLPASVVATARAARDSTLERRAEESALALGEAIDAAEIDPVAHDAAAWQQALDHYEGAQRVLRGSSNDVLDVVGAIVLAERGEEALAAALAGKAFVPGPRCYLHPLHTGRVSRAVVESGGRRVDVPVCQACRAALKAGKTPEVLDVERRGRPVHYFEADAEPWASTGYGTLQPDLIDRLHRR</sequence>
<evidence type="ECO:0000313" key="3">
    <source>
        <dbReference type="Proteomes" id="UP001240447"/>
    </source>
</evidence>
<feature type="transmembrane region" description="Helical" evidence="1">
    <location>
        <begin position="173"/>
        <end position="192"/>
    </location>
</feature>